<dbReference type="AlphaFoldDB" id="A0A177BD46"/>
<reference evidence="4 5" key="1">
    <citation type="submission" date="2016-04" db="EMBL/GenBank/DDBJ databases">
        <title>The genome of Intoshia linei affirms orthonectids as highly simplified spiralians.</title>
        <authorList>
            <person name="Mikhailov K.V."/>
            <person name="Slusarev G.S."/>
            <person name="Nikitin M.A."/>
            <person name="Logacheva M.D."/>
            <person name="Penin A."/>
            <person name="Aleoshin V."/>
            <person name="Panchin Y.V."/>
        </authorList>
    </citation>
    <scope>NUCLEOTIDE SEQUENCE [LARGE SCALE GENOMIC DNA]</scope>
    <source>
        <strain evidence="4">Intl2013</strain>
        <tissue evidence="4">Whole animal</tissue>
    </source>
</reference>
<dbReference type="OrthoDB" id="10259639at2759"/>
<keyword evidence="5" id="KW-1185">Reference proteome</keyword>
<dbReference type="EMBL" id="LWCA01000041">
    <property type="protein sequence ID" value="OAF71562.1"/>
    <property type="molecule type" value="Genomic_DNA"/>
</dbReference>
<organism evidence="4 5">
    <name type="scientific">Intoshia linei</name>
    <dbReference type="NCBI Taxonomy" id="1819745"/>
    <lineage>
        <taxon>Eukaryota</taxon>
        <taxon>Metazoa</taxon>
        <taxon>Spiralia</taxon>
        <taxon>Lophotrochozoa</taxon>
        <taxon>Mesozoa</taxon>
        <taxon>Orthonectida</taxon>
        <taxon>Rhopaluridae</taxon>
        <taxon>Intoshia</taxon>
    </lineage>
</organism>
<accession>A0A177BD46</accession>
<dbReference type="Proteomes" id="UP000078046">
    <property type="component" value="Unassembled WGS sequence"/>
</dbReference>
<evidence type="ECO:0000313" key="4">
    <source>
        <dbReference type="EMBL" id="OAF71562.1"/>
    </source>
</evidence>
<dbReference type="GO" id="GO:0000045">
    <property type="term" value="P:autophagosome assembly"/>
    <property type="evidence" value="ECO:0007669"/>
    <property type="project" value="TreeGrafter"/>
</dbReference>
<sequence length="225" mass="26303">MNVRRHRFHVTVENDKELHECIVCMLDTVISFRTLGKFNKLEGERSYSVGSIGFYDEKLKVLSLTYTRINCGSLRRHVINNCSDFVKSLKESSLDMGRISLKFFYRTKNRWLFSDDMVFWEIWDFDVNKVASDRSISEVERKSQLVDSVLSIIQKITLVAQQSDIVPKIPDSYQIGNIFDTTFTNVQPYLHCFDYNKFSDPIENLTSRNVTSSMLKIFKNSLTFQ</sequence>
<evidence type="ECO:0000256" key="1">
    <source>
        <dbReference type="ARBA" id="ARBA00007130"/>
    </source>
</evidence>
<dbReference type="GO" id="GO:0019901">
    <property type="term" value="F:protein kinase binding"/>
    <property type="evidence" value="ECO:0007669"/>
    <property type="project" value="TreeGrafter"/>
</dbReference>
<evidence type="ECO:0000256" key="3">
    <source>
        <dbReference type="ARBA" id="ARBA00023006"/>
    </source>
</evidence>
<gene>
    <name evidence="4" type="ORF">A3Q56_00689</name>
</gene>
<evidence type="ECO:0000256" key="2">
    <source>
        <dbReference type="ARBA" id="ARBA00018874"/>
    </source>
</evidence>
<dbReference type="GO" id="GO:0000407">
    <property type="term" value="C:phagophore assembly site"/>
    <property type="evidence" value="ECO:0007669"/>
    <property type="project" value="TreeGrafter"/>
</dbReference>
<dbReference type="GO" id="GO:1990316">
    <property type="term" value="C:Atg1/ULK1 kinase complex"/>
    <property type="evidence" value="ECO:0007669"/>
    <property type="project" value="TreeGrafter"/>
</dbReference>
<comment type="similarity">
    <text evidence="1">Belongs to the ATG101 family.</text>
</comment>
<dbReference type="Pfam" id="PF07855">
    <property type="entry name" value="ATG101"/>
    <property type="match status" value="1"/>
</dbReference>
<name>A0A177BD46_9BILA</name>
<protein>
    <recommendedName>
        <fullName evidence="2">Autophagy-related protein 101</fullName>
    </recommendedName>
</protein>
<comment type="caution">
    <text evidence="4">The sequence shown here is derived from an EMBL/GenBank/DDBJ whole genome shotgun (WGS) entry which is preliminary data.</text>
</comment>
<dbReference type="PANTHER" id="PTHR13292">
    <property type="entry name" value="AUTOPHAGY-RELATED PROTEIN 101"/>
    <property type="match status" value="1"/>
</dbReference>
<proteinExistence type="inferred from homology"/>
<evidence type="ECO:0000313" key="5">
    <source>
        <dbReference type="Proteomes" id="UP000078046"/>
    </source>
</evidence>
<keyword evidence="3" id="KW-0072">Autophagy</keyword>
<dbReference type="PANTHER" id="PTHR13292:SF0">
    <property type="entry name" value="AUTOPHAGY-RELATED PROTEIN 101"/>
    <property type="match status" value="1"/>
</dbReference>
<dbReference type="InterPro" id="IPR012445">
    <property type="entry name" value="ATG101"/>
</dbReference>